<reference evidence="1 2" key="1">
    <citation type="journal article" date="2018" name="PLoS ONE">
        <title>The draft genome of Kipferlia bialata reveals reductive genome evolution in fornicate parasites.</title>
        <authorList>
            <person name="Tanifuji G."/>
            <person name="Takabayashi S."/>
            <person name="Kume K."/>
            <person name="Takagi M."/>
            <person name="Nakayama T."/>
            <person name="Kamikawa R."/>
            <person name="Inagaki Y."/>
            <person name="Hashimoto T."/>
        </authorList>
    </citation>
    <scope>NUCLEOTIDE SEQUENCE [LARGE SCALE GENOMIC DNA]</scope>
    <source>
        <strain evidence="1">NY0173</strain>
    </source>
</reference>
<evidence type="ECO:0000313" key="1">
    <source>
        <dbReference type="EMBL" id="GCA64125.1"/>
    </source>
</evidence>
<dbReference type="Proteomes" id="UP000265618">
    <property type="component" value="Unassembled WGS sequence"/>
</dbReference>
<keyword evidence="2" id="KW-1185">Reference proteome</keyword>
<evidence type="ECO:0000313" key="2">
    <source>
        <dbReference type="Proteomes" id="UP000265618"/>
    </source>
</evidence>
<dbReference type="EMBL" id="BDIP01006227">
    <property type="protein sequence ID" value="GCA64125.1"/>
    <property type="molecule type" value="Genomic_DNA"/>
</dbReference>
<accession>A0A391NS73</accession>
<organism evidence="1 2">
    <name type="scientific">Kipferlia bialata</name>
    <dbReference type="NCBI Taxonomy" id="797122"/>
    <lineage>
        <taxon>Eukaryota</taxon>
        <taxon>Metamonada</taxon>
        <taxon>Carpediemonas-like organisms</taxon>
        <taxon>Kipferlia</taxon>
    </lineage>
</organism>
<proteinExistence type="predicted"/>
<dbReference type="AlphaFoldDB" id="A0A391NS73"/>
<gene>
    <name evidence="1" type="ORF">KIPB_013283</name>
</gene>
<sequence>MNRFTISSESAVLASGDVEVVVSVRSSLQSIRFIVPVGTKGSGEREGVVDALLAPLLDLSDQIACLHDLGRG</sequence>
<name>A0A391NS73_9EUKA</name>
<comment type="caution">
    <text evidence="1">The sequence shown here is derived from an EMBL/GenBank/DDBJ whole genome shotgun (WGS) entry which is preliminary data.</text>
</comment>
<protein>
    <submittedName>
        <fullName evidence="1">Uncharacterized protein</fullName>
    </submittedName>
</protein>